<dbReference type="AlphaFoldDB" id="A0AAN7QII8"/>
<comment type="caution">
    <text evidence="1">The sequence shown here is derived from an EMBL/GenBank/DDBJ whole genome shotgun (WGS) entry which is preliminary data.</text>
</comment>
<dbReference type="Proteomes" id="UP001345219">
    <property type="component" value="Chromosome 7"/>
</dbReference>
<accession>A0AAN7QII8</accession>
<dbReference type="EMBL" id="JAXIOK010000007">
    <property type="protein sequence ID" value="KAK4766010.1"/>
    <property type="molecule type" value="Genomic_DNA"/>
</dbReference>
<protein>
    <submittedName>
        <fullName evidence="1">Uncharacterized protein</fullName>
    </submittedName>
</protein>
<organism evidence="1 2">
    <name type="scientific">Trapa incisa</name>
    <dbReference type="NCBI Taxonomy" id="236973"/>
    <lineage>
        <taxon>Eukaryota</taxon>
        <taxon>Viridiplantae</taxon>
        <taxon>Streptophyta</taxon>
        <taxon>Embryophyta</taxon>
        <taxon>Tracheophyta</taxon>
        <taxon>Spermatophyta</taxon>
        <taxon>Magnoliopsida</taxon>
        <taxon>eudicotyledons</taxon>
        <taxon>Gunneridae</taxon>
        <taxon>Pentapetalae</taxon>
        <taxon>rosids</taxon>
        <taxon>malvids</taxon>
        <taxon>Myrtales</taxon>
        <taxon>Lythraceae</taxon>
        <taxon>Trapa</taxon>
    </lineage>
</organism>
<evidence type="ECO:0000313" key="1">
    <source>
        <dbReference type="EMBL" id="KAK4766010.1"/>
    </source>
</evidence>
<proteinExistence type="predicted"/>
<sequence length="78" mass="8911">MALRGMEREDHWSSFDFDDSINDVSFEFVATDILISMFLHMAIFEKFIRASPAVQQPMTQTVAHTESGRSEFNGIILP</sequence>
<dbReference type="PANTHER" id="PTHR33728:SF21">
    <property type="entry name" value="TRANSMEMBRANE PROTEIN"/>
    <property type="match status" value="1"/>
</dbReference>
<reference evidence="1 2" key="1">
    <citation type="journal article" date="2023" name="Hortic Res">
        <title>Pangenome of water caltrop reveals structural variations and asymmetric subgenome divergence after allopolyploidization.</title>
        <authorList>
            <person name="Zhang X."/>
            <person name="Chen Y."/>
            <person name="Wang L."/>
            <person name="Yuan Y."/>
            <person name="Fang M."/>
            <person name="Shi L."/>
            <person name="Lu R."/>
            <person name="Comes H.P."/>
            <person name="Ma Y."/>
            <person name="Chen Y."/>
            <person name="Huang G."/>
            <person name="Zhou Y."/>
            <person name="Zheng Z."/>
            <person name="Qiu Y."/>
        </authorList>
    </citation>
    <scope>NUCLEOTIDE SEQUENCE [LARGE SCALE GENOMIC DNA]</scope>
    <source>
        <tissue evidence="1">Roots</tissue>
    </source>
</reference>
<keyword evidence="2" id="KW-1185">Reference proteome</keyword>
<name>A0AAN7QII8_9MYRT</name>
<gene>
    <name evidence="1" type="ORF">SAY87_007652</name>
</gene>
<dbReference type="PANTHER" id="PTHR33728">
    <property type="entry name" value="CTTNBP 2 AMINO-TERMINAL-LIKE PROTEIN"/>
    <property type="match status" value="1"/>
</dbReference>
<evidence type="ECO:0000313" key="2">
    <source>
        <dbReference type="Proteomes" id="UP001345219"/>
    </source>
</evidence>